<protein>
    <recommendedName>
        <fullName evidence="10">Sigma-70 family RNA polymerase sigma factor</fullName>
    </recommendedName>
</protein>
<dbReference type="CDD" id="cd06171">
    <property type="entry name" value="Sigma70_r4"/>
    <property type="match status" value="1"/>
</dbReference>
<dbReference type="SUPFAM" id="SSF88946">
    <property type="entry name" value="Sigma2 domain of RNA polymerase sigma factors"/>
    <property type="match status" value="1"/>
</dbReference>
<organism evidence="8 9">
    <name type="scientific">Agrococcus versicolor</name>
    <dbReference type="NCBI Taxonomy" id="501482"/>
    <lineage>
        <taxon>Bacteria</taxon>
        <taxon>Bacillati</taxon>
        <taxon>Actinomycetota</taxon>
        <taxon>Actinomycetes</taxon>
        <taxon>Micrococcales</taxon>
        <taxon>Microbacteriaceae</taxon>
        <taxon>Agrococcus</taxon>
    </lineage>
</organism>
<dbReference type="InterPro" id="IPR007627">
    <property type="entry name" value="RNA_pol_sigma70_r2"/>
</dbReference>
<accession>A0ABN3ALW0</accession>
<keyword evidence="4" id="KW-0804">Transcription</keyword>
<keyword evidence="2" id="KW-0805">Transcription regulation</keyword>
<gene>
    <name evidence="8" type="ORF">GCM10009846_08750</name>
</gene>
<evidence type="ECO:0000256" key="5">
    <source>
        <dbReference type="SAM" id="MobiDB-lite"/>
    </source>
</evidence>
<dbReference type="Proteomes" id="UP001501599">
    <property type="component" value="Unassembled WGS sequence"/>
</dbReference>
<dbReference type="NCBIfam" id="TIGR02937">
    <property type="entry name" value="sigma70-ECF"/>
    <property type="match status" value="1"/>
</dbReference>
<dbReference type="Pfam" id="PF08281">
    <property type="entry name" value="Sigma70_r4_2"/>
    <property type="match status" value="1"/>
</dbReference>
<dbReference type="InterPro" id="IPR013325">
    <property type="entry name" value="RNA_pol_sigma_r2"/>
</dbReference>
<evidence type="ECO:0000313" key="9">
    <source>
        <dbReference type="Proteomes" id="UP001501599"/>
    </source>
</evidence>
<keyword evidence="3" id="KW-0731">Sigma factor</keyword>
<dbReference type="InterPro" id="IPR039425">
    <property type="entry name" value="RNA_pol_sigma-70-like"/>
</dbReference>
<comment type="similarity">
    <text evidence="1">Belongs to the sigma-70 factor family. ECF subfamily.</text>
</comment>
<comment type="caution">
    <text evidence="8">The sequence shown here is derived from an EMBL/GenBank/DDBJ whole genome shotgun (WGS) entry which is preliminary data.</text>
</comment>
<dbReference type="Gene3D" id="1.10.10.10">
    <property type="entry name" value="Winged helix-like DNA-binding domain superfamily/Winged helix DNA-binding domain"/>
    <property type="match status" value="1"/>
</dbReference>
<evidence type="ECO:0000256" key="2">
    <source>
        <dbReference type="ARBA" id="ARBA00023015"/>
    </source>
</evidence>
<keyword evidence="9" id="KW-1185">Reference proteome</keyword>
<dbReference type="Gene3D" id="1.10.1740.10">
    <property type="match status" value="1"/>
</dbReference>
<sequence length="186" mass="20552">MHGSAALSARSRPTDVDGAPGSARIAALVAREAPRVLDYLLRRVASPEDAADLLGETLVVVWRREGAVPLDPTEARMWMFGVARKVLSQHRRSVRRSRSLGERLALEVREAIVQAPADDFEELRAAIETLREGDREIIRLVYWDGFTLAEAARLLGLNAATVRSRHARARATLQAQLAETLSDVPR</sequence>
<dbReference type="InterPro" id="IPR036388">
    <property type="entry name" value="WH-like_DNA-bd_sf"/>
</dbReference>
<evidence type="ECO:0008006" key="10">
    <source>
        <dbReference type="Google" id="ProtNLM"/>
    </source>
</evidence>
<dbReference type="EMBL" id="BAAAQT010000005">
    <property type="protein sequence ID" value="GAA2172110.1"/>
    <property type="molecule type" value="Genomic_DNA"/>
</dbReference>
<reference evidence="8 9" key="1">
    <citation type="journal article" date="2019" name="Int. J. Syst. Evol. Microbiol.">
        <title>The Global Catalogue of Microorganisms (GCM) 10K type strain sequencing project: providing services to taxonomists for standard genome sequencing and annotation.</title>
        <authorList>
            <consortium name="The Broad Institute Genomics Platform"/>
            <consortium name="The Broad Institute Genome Sequencing Center for Infectious Disease"/>
            <person name="Wu L."/>
            <person name="Ma J."/>
        </authorList>
    </citation>
    <scope>NUCLEOTIDE SEQUENCE [LARGE SCALE GENOMIC DNA]</scope>
    <source>
        <strain evidence="8 9">JCM 16026</strain>
    </source>
</reference>
<evidence type="ECO:0000256" key="4">
    <source>
        <dbReference type="ARBA" id="ARBA00023163"/>
    </source>
</evidence>
<evidence type="ECO:0000313" key="8">
    <source>
        <dbReference type="EMBL" id="GAA2172110.1"/>
    </source>
</evidence>
<dbReference type="InterPro" id="IPR013249">
    <property type="entry name" value="RNA_pol_sigma70_r4_t2"/>
</dbReference>
<name>A0ABN3ALW0_9MICO</name>
<evidence type="ECO:0000256" key="3">
    <source>
        <dbReference type="ARBA" id="ARBA00023082"/>
    </source>
</evidence>
<dbReference type="PANTHER" id="PTHR43133:SF25">
    <property type="entry name" value="RNA POLYMERASE SIGMA FACTOR RFAY-RELATED"/>
    <property type="match status" value="1"/>
</dbReference>
<evidence type="ECO:0000259" key="6">
    <source>
        <dbReference type="Pfam" id="PF04542"/>
    </source>
</evidence>
<dbReference type="Pfam" id="PF04542">
    <property type="entry name" value="Sigma70_r2"/>
    <property type="match status" value="1"/>
</dbReference>
<feature type="domain" description="RNA polymerase sigma factor 70 region 4 type 2" evidence="7">
    <location>
        <begin position="121"/>
        <end position="173"/>
    </location>
</feature>
<dbReference type="InterPro" id="IPR014284">
    <property type="entry name" value="RNA_pol_sigma-70_dom"/>
</dbReference>
<evidence type="ECO:0000259" key="7">
    <source>
        <dbReference type="Pfam" id="PF08281"/>
    </source>
</evidence>
<dbReference type="SUPFAM" id="SSF88659">
    <property type="entry name" value="Sigma3 and sigma4 domains of RNA polymerase sigma factors"/>
    <property type="match status" value="1"/>
</dbReference>
<feature type="region of interest" description="Disordered" evidence="5">
    <location>
        <begin position="1"/>
        <end position="20"/>
    </location>
</feature>
<dbReference type="InterPro" id="IPR013324">
    <property type="entry name" value="RNA_pol_sigma_r3/r4-like"/>
</dbReference>
<evidence type="ECO:0000256" key="1">
    <source>
        <dbReference type="ARBA" id="ARBA00010641"/>
    </source>
</evidence>
<proteinExistence type="inferred from homology"/>
<feature type="domain" description="RNA polymerase sigma-70 region 2" evidence="6">
    <location>
        <begin position="28"/>
        <end position="96"/>
    </location>
</feature>
<dbReference type="PANTHER" id="PTHR43133">
    <property type="entry name" value="RNA POLYMERASE ECF-TYPE SIGMA FACTO"/>
    <property type="match status" value="1"/>
</dbReference>